<feature type="domain" description="AMP-dependent synthetase/ligase" evidence="4">
    <location>
        <begin position="30"/>
        <end position="241"/>
    </location>
</feature>
<evidence type="ECO:0000256" key="3">
    <source>
        <dbReference type="SAM" id="Coils"/>
    </source>
</evidence>
<dbReference type="Gene3D" id="3.40.50.12780">
    <property type="entry name" value="N-terminal domain of ligase-like"/>
    <property type="match status" value="1"/>
</dbReference>
<dbReference type="Proteomes" id="UP000609172">
    <property type="component" value="Unassembled WGS sequence"/>
</dbReference>
<keyword evidence="2" id="KW-0597">Phosphoprotein</keyword>
<reference evidence="5" key="1">
    <citation type="submission" date="2020-12" db="EMBL/GenBank/DDBJ databases">
        <title>Bacterial novel species Flavobacterium sp. SE-1-e isolated from soil.</title>
        <authorList>
            <person name="Jung H.-Y."/>
        </authorList>
    </citation>
    <scope>NUCLEOTIDE SEQUENCE</scope>
    <source>
        <strain evidence="5">SE-1-e</strain>
    </source>
</reference>
<keyword evidence="1" id="KW-0596">Phosphopantetheine</keyword>
<evidence type="ECO:0000256" key="1">
    <source>
        <dbReference type="ARBA" id="ARBA00022450"/>
    </source>
</evidence>
<evidence type="ECO:0000313" key="6">
    <source>
        <dbReference type="Proteomes" id="UP000609172"/>
    </source>
</evidence>
<protein>
    <submittedName>
        <fullName evidence="5">AMP-binding protein</fullName>
    </submittedName>
</protein>
<sequence>MKKTNHNSLNPKMHWTELNKQCTSLYELFVHQAKTTANTVAIVCEDQKLSLEQLVAKSHQMSHYFLAEGLSKGDLVTINLEDSPEIIALILAIFECGAVYVKKDSESLFQNIEDNTAESDFRFLITSKTGQNIKNKSSKILFIEDILASLNGYSTQSIAIKPKPKSIASVMYIPTATEKLKRVKITHENLIDFLKNKPIEFEIKQKKLIELKTNLCHQITELFLPLLKGETIVINGNSNFYNENLNRKTLKTIENIQLNLEELAIQIQILNQKIEHLYHKKIGAKKQQDSLNKIKANHFDTIELKNGTQHKTNGTNGFHKIQQPLFLFNQNGHATAATTSKKKYIIMANQPPVNGSRLGRDKNGNPAWFIADPNRQGNYIVIKSL</sequence>
<dbReference type="PANTHER" id="PTHR44845">
    <property type="entry name" value="CARRIER DOMAIN-CONTAINING PROTEIN"/>
    <property type="match status" value="1"/>
</dbReference>
<dbReference type="EMBL" id="JAEHFV010000001">
    <property type="protein sequence ID" value="MBK0368816.1"/>
    <property type="molecule type" value="Genomic_DNA"/>
</dbReference>
<feature type="coiled-coil region" evidence="3">
    <location>
        <begin position="246"/>
        <end position="280"/>
    </location>
</feature>
<dbReference type="InterPro" id="IPR042099">
    <property type="entry name" value="ANL_N_sf"/>
</dbReference>
<dbReference type="Pfam" id="PF00501">
    <property type="entry name" value="AMP-binding"/>
    <property type="match status" value="1"/>
</dbReference>
<accession>A0A934PIN9</accession>
<dbReference type="PANTHER" id="PTHR44845:SF6">
    <property type="entry name" value="BETA-ALANINE-ACTIVATING ENZYME"/>
    <property type="match status" value="1"/>
</dbReference>
<dbReference type="AlphaFoldDB" id="A0A934PIN9"/>
<comment type="caution">
    <text evidence="5">The sequence shown here is derived from an EMBL/GenBank/DDBJ whole genome shotgun (WGS) entry which is preliminary data.</text>
</comment>
<evidence type="ECO:0000313" key="5">
    <source>
        <dbReference type="EMBL" id="MBK0368816.1"/>
    </source>
</evidence>
<organism evidence="5 6">
    <name type="scientific">Flavobacterium agrisoli</name>
    <dbReference type="NCBI Taxonomy" id="2793066"/>
    <lineage>
        <taxon>Bacteria</taxon>
        <taxon>Pseudomonadati</taxon>
        <taxon>Bacteroidota</taxon>
        <taxon>Flavobacteriia</taxon>
        <taxon>Flavobacteriales</taxon>
        <taxon>Flavobacteriaceae</taxon>
        <taxon>Flavobacterium</taxon>
    </lineage>
</organism>
<dbReference type="RefSeq" id="WP_200104730.1">
    <property type="nucleotide sequence ID" value="NZ_JAEHFV010000001.1"/>
</dbReference>
<keyword evidence="3" id="KW-0175">Coiled coil</keyword>
<dbReference type="SUPFAM" id="SSF56801">
    <property type="entry name" value="Acetyl-CoA synthetase-like"/>
    <property type="match status" value="1"/>
</dbReference>
<keyword evidence="6" id="KW-1185">Reference proteome</keyword>
<proteinExistence type="predicted"/>
<evidence type="ECO:0000256" key="2">
    <source>
        <dbReference type="ARBA" id="ARBA00022553"/>
    </source>
</evidence>
<evidence type="ECO:0000259" key="4">
    <source>
        <dbReference type="Pfam" id="PF00501"/>
    </source>
</evidence>
<dbReference type="InterPro" id="IPR000873">
    <property type="entry name" value="AMP-dep_synth/lig_dom"/>
</dbReference>
<gene>
    <name evidence="5" type="ORF">I5M07_03125</name>
</gene>
<name>A0A934PIN9_9FLAO</name>